<dbReference type="InterPro" id="IPR053714">
    <property type="entry name" value="Iso_Racemase_Enz_sf"/>
</dbReference>
<feature type="binding site" evidence="1">
    <location>
        <begin position="82"/>
        <end position="84"/>
    </location>
    <ligand>
        <name>substrate</name>
    </ligand>
</feature>
<dbReference type="Pfam" id="PF17645">
    <property type="entry name" value="Amdase"/>
    <property type="match status" value="1"/>
</dbReference>
<organism evidence="2 3">
    <name type="scientific">Chelatococcus asaccharovorans</name>
    <dbReference type="NCBI Taxonomy" id="28210"/>
    <lineage>
        <taxon>Bacteria</taxon>
        <taxon>Pseudomonadati</taxon>
        <taxon>Pseudomonadota</taxon>
        <taxon>Alphaproteobacteria</taxon>
        <taxon>Hyphomicrobiales</taxon>
        <taxon>Chelatococcaceae</taxon>
        <taxon>Chelatococcus</taxon>
    </lineage>
</organism>
<dbReference type="PANTHER" id="PTHR40267">
    <property type="entry name" value="BLR3294 PROTEIN"/>
    <property type="match status" value="1"/>
</dbReference>
<dbReference type="HAMAP" id="MF_00943">
    <property type="entry name" value="Maleate_isomerase"/>
    <property type="match status" value="1"/>
</dbReference>
<dbReference type="GO" id="GO:0050076">
    <property type="term" value="F:maleate isomerase activity"/>
    <property type="evidence" value="ECO:0007669"/>
    <property type="project" value="UniProtKB-UniRule"/>
</dbReference>
<evidence type="ECO:0000256" key="1">
    <source>
        <dbReference type="HAMAP-Rule" id="MF_00943"/>
    </source>
</evidence>
<comment type="catalytic activity">
    <reaction evidence="1">
        <text>maleate = fumarate</text>
        <dbReference type="Rhea" id="RHEA:13169"/>
        <dbReference type="ChEBI" id="CHEBI:29806"/>
        <dbReference type="ChEBI" id="CHEBI:30780"/>
        <dbReference type="EC" id="5.2.1.1"/>
    </reaction>
</comment>
<comment type="miscellaneous">
    <text evidence="1">Reaction is initiated by nucleophilic attack of cysteine at the double bond, yielding a covalent succinylcysteine-like intermediate.</text>
</comment>
<feature type="binding site" evidence="1">
    <location>
        <position position="169"/>
    </location>
    <ligand>
        <name>substrate</name>
    </ligand>
</feature>
<evidence type="ECO:0000313" key="3">
    <source>
        <dbReference type="Proteomes" id="UP000248021"/>
    </source>
</evidence>
<dbReference type="Proteomes" id="UP000248021">
    <property type="component" value="Unassembled WGS sequence"/>
</dbReference>
<dbReference type="PANTHER" id="PTHR40267:SF1">
    <property type="entry name" value="BLR3294 PROTEIN"/>
    <property type="match status" value="1"/>
</dbReference>
<reference evidence="2 3" key="1">
    <citation type="submission" date="2018-05" db="EMBL/GenBank/DDBJ databases">
        <title>Genomic Encyclopedia of Type Strains, Phase IV (KMG-IV): sequencing the most valuable type-strain genomes for metagenomic binning, comparative biology and taxonomic classification.</title>
        <authorList>
            <person name="Goeker M."/>
        </authorList>
    </citation>
    <scope>NUCLEOTIDE SEQUENCE [LARGE SCALE GENOMIC DNA]</scope>
    <source>
        <strain evidence="2 3">DSM 6462</strain>
    </source>
</reference>
<dbReference type="PIRSF" id="PIRSF015736">
    <property type="entry name" value="MI"/>
    <property type="match status" value="1"/>
</dbReference>
<feature type="modified residue" description="S-(2-succinyl)cysteine" evidence="1">
    <location>
        <position position="82"/>
    </location>
</feature>
<dbReference type="Gene3D" id="3.40.50.12500">
    <property type="match status" value="1"/>
</dbReference>
<feature type="binding site" evidence="1">
    <location>
        <position position="16"/>
    </location>
    <ligand>
        <name>substrate</name>
    </ligand>
</feature>
<sequence>MGRGAFRIGQIVPSSNTTMETEVPEFLRSYAAARGDVSFTFHSSRMRMKHVRKEELAAMDADSHRCARELADAPIDVAGYACLVAIMAMGLGYHRESEETLARIAAAEGRAFPVVTSAGALVSELRRAGGRKVALLMPYTDSLAEIVVRYIANEGIEVAGYKNFSVADNQEVGRIPGSRLLDALKDLPVESVDAVVLSACVQMPSLDVLQEARRLTGKPVTSTAECTSFAMLRALGLAAPQSHEVAA</sequence>
<protein>
    <recommendedName>
        <fullName evidence="1">Maleate isomerase</fullName>
        <ecNumber evidence="1">5.2.1.1</ecNumber>
    </recommendedName>
    <alternativeName>
        <fullName evidence="1">Maleate cis-trans isomerase</fullName>
    </alternativeName>
</protein>
<dbReference type="EC" id="5.2.1.1" evidence="1"/>
<keyword evidence="3" id="KW-1185">Reference proteome</keyword>
<accession>A0A2V3U7E1</accession>
<evidence type="ECO:0000313" key="2">
    <source>
        <dbReference type="EMBL" id="PXW53664.1"/>
    </source>
</evidence>
<gene>
    <name evidence="1" type="primary">maiA</name>
    <name evidence="2" type="ORF">C7450_113152</name>
</gene>
<dbReference type="AlphaFoldDB" id="A0A2V3U7E1"/>
<proteinExistence type="inferred from homology"/>
<keyword evidence="1 2" id="KW-0413">Isomerase</keyword>
<comment type="subunit">
    <text evidence="1">Homodimer.</text>
</comment>
<feature type="binding site" evidence="1">
    <location>
        <begin position="201"/>
        <end position="202"/>
    </location>
    <ligand>
        <name>substrate</name>
    </ligand>
</feature>
<dbReference type="InterPro" id="IPR028615">
    <property type="entry name" value="Maleate_isomerase"/>
</dbReference>
<dbReference type="EMBL" id="QJJK01000013">
    <property type="protein sequence ID" value="PXW53664.1"/>
    <property type="molecule type" value="Genomic_DNA"/>
</dbReference>
<comment type="caution">
    <text evidence="2">The sequence shown here is derived from an EMBL/GenBank/DDBJ whole genome shotgun (WGS) entry which is preliminary data.</text>
</comment>
<comment type="function">
    <text evidence="1">Catalyzes cis-trans isomerization of the C2-C3 double bond in maleate to yield fumarate.</text>
</comment>
<dbReference type="InterPro" id="IPR026286">
    <property type="entry name" value="MaiA/AMDase"/>
</dbReference>
<feature type="active site" description="Proton donor" evidence="1">
    <location>
        <position position="200"/>
    </location>
</feature>
<feature type="binding site" evidence="1">
    <location>
        <position position="139"/>
    </location>
    <ligand>
        <name>substrate</name>
    </ligand>
</feature>
<comment type="similarity">
    <text evidence="1">Belongs to the maleate isomerase family.</text>
</comment>
<name>A0A2V3U7E1_9HYPH</name>
<feature type="active site" description="Nucleophile" evidence="1">
    <location>
        <position position="82"/>
    </location>
</feature>